<evidence type="ECO:0000313" key="3">
    <source>
        <dbReference type="EMBL" id="KAF2151788.1"/>
    </source>
</evidence>
<feature type="transmembrane region" description="Helical" evidence="2">
    <location>
        <begin position="32"/>
        <end position="52"/>
    </location>
</feature>
<keyword evidence="2" id="KW-0812">Transmembrane</keyword>
<name>A0A9P4J3L6_9PEZI</name>
<keyword evidence="2" id="KW-0472">Membrane</keyword>
<feature type="region of interest" description="Disordered" evidence="1">
    <location>
        <begin position="1"/>
        <end position="22"/>
    </location>
</feature>
<reference evidence="3" key="1">
    <citation type="journal article" date="2020" name="Stud. Mycol.">
        <title>101 Dothideomycetes genomes: a test case for predicting lifestyles and emergence of pathogens.</title>
        <authorList>
            <person name="Haridas S."/>
            <person name="Albert R."/>
            <person name="Binder M."/>
            <person name="Bloem J."/>
            <person name="Labutti K."/>
            <person name="Salamov A."/>
            <person name="Andreopoulos B."/>
            <person name="Baker S."/>
            <person name="Barry K."/>
            <person name="Bills G."/>
            <person name="Bluhm B."/>
            <person name="Cannon C."/>
            <person name="Castanera R."/>
            <person name="Culley D."/>
            <person name="Daum C."/>
            <person name="Ezra D."/>
            <person name="Gonzalez J."/>
            <person name="Henrissat B."/>
            <person name="Kuo A."/>
            <person name="Liang C."/>
            <person name="Lipzen A."/>
            <person name="Lutzoni F."/>
            <person name="Magnuson J."/>
            <person name="Mondo S."/>
            <person name="Nolan M."/>
            <person name="Ohm R."/>
            <person name="Pangilinan J."/>
            <person name="Park H.-J."/>
            <person name="Ramirez L."/>
            <person name="Alfaro M."/>
            <person name="Sun H."/>
            <person name="Tritt A."/>
            <person name="Yoshinaga Y."/>
            <person name="Zwiers L.-H."/>
            <person name="Turgeon B."/>
            <person name="Goodwin S."/>
            <person name="Spatafora J."/>
            <person name="Crous P."/>
            <person name="Grigoriev I."/>
        </authorList>
    </citation>
    <scope>NUCLEOTIDE SEQUENCE</scope>
    <source>
        <strain evidence="3">CBS 260.36</strain>
    </source>
</reference>
<keyword evidence="4" id="KW-1185">Reference proteome</keyword>
<evidence type="ECO:0000256" key="2">
    <source>
        <dbReference type="SAM" id="Phobius"/>
    </source>
</evidence>
<protein>
    <submittedName>
        <fullName evidence="3">Uncharacterized protein</fullName>
    </submittedName>
</protein>
<accession>A0A9P4J3L6</accession>
<feature type="compositionally biased region" description="Polar residues" evidence="1">
    <location>
        <begin position="7"/>
        <end position="22"/>
    </location>
</feature>
<dbReference type="AlphaFoldDB" id="A0A9P4J3L6"/>
<dbReference type="Proteomes" id="UP000799439">
    <property type="component" value="Unassembled WGS sequence"/>
</dbReference>
<proteinExistence type="predicted"/>
<keyword evidence="2" id="KW-1133">Transmembrane helix</keyword>
<evidence type="ECO:0000256" key="1">
    <source>
        <dbReference type="SAM" id="MobiDB-lite"/>
    </source>
</evidence>
<organism evidence="3 4">
    <name type="scientific">Myriangium duriaei CBS 260.36</name>
    <dbReference type="NCBI Taxonomy" id="1168546"/>
    <lineage>
        <taxon>Eukaryota</taxon>
        <taxon>Fungi</taxon>
        <taxon>Dikarya</taxon>
        <taxon>Ascomycota</taxon>
        <taxon>Pezizomycotina</taxon>
        <taxon>Dothideomycetes</taxon>
        <taxon>Dothideomycetidae</taxon>
        <taxon>Myriangiales</taxon>
        <taxon>Myriangiaceae</taxon>
        <taxon>Myriangium</taxon>
    </lineage>
</organism>
<comment type="caution">
    <text evidence="3">The sequence shown here is derived from an EMBL/GenBank/DDBJ whole genome shotgun (WGS) entry which is preliminary data.</text>
</comment>
<dbReference type="EMBL" id="ML996087">
    <property type="protein sequence ID" value="KAF2151788.1"/>
    <property type="molecule type" value="Genomic_DNA"/>
</dbReference>
<sequence length="62" mass="6906">MPAKQDGTASLHNSATRQRTSKNFQHARIAACWIRIAAAHQLAAILICLLVFHCTPFLCKLF</sequence>
<evidence type="ECO:0000313" key="4">
    <source>
        <dbReference type="Proteomes" id="UP000799439"/>
    </source>
</evidence>
<gene>
    <name evidence="3" type="ORF">K461DRAFT_279299</name>
</gene>